<keyword evidence="9" id="KW-1185">Reference proteome</keyword>
<keyword evidence="4 7" id="KW-1133">Transmembrane helix</keyword>
<evidence type="ECO:0000256" key="2">
    <source>
        <dbReference type="ARBA" id="ARBA00022692"/>
    </source>
</evidence>
<protein>
    <submittedName>
        <fullName evidence="8">1607_t:CDS:1</fullName>
    </submittedName>
</protein>
<comment type="caution">
    <text evidence="8">The sequence shown here is derived from an EMBL/GenBank/DDBJ whole genome shotgun (WGS) entry which is preliminary data.</text>
</comment>
<evidence type="ECO:0000256" key="4">
    <source>
        <dbReference type="ARBA" id="ARBA00022989"/>
    </source>
</evidence>
<feature type="transmembrane region" description="Helical" evidence="7">
    <location>
        <begin position="174"/>
        <end position="196"/>
    </location>
</feature>
<comment type="subcellular location">
    <subcellularLocation>
        <location evidence="1">Endoplasmic reticulum membrane</location>
        <topology evidence="1">Multi-pass membrane protein</topology>
    </subcellularLocation>
</comment>
<evidence type="ECO:0000313" key="9">
    <source>
        <dbReference type="Proteomes" id="UP000789570"/>
    </source>
</evidence>
<gene>
    <name evidence="8" type="ORF">FCALED_LOCUS114</name>
</gene>
<dbReference type="InterPro" id="IPR021013">
    <property type="entry name" value="ATPase_Vma12"/>
</dbReference>
<dbReference type="AlphaFoldDB" id="A0A9N8YL74"/>
<proteinExistence type="predicted"/>
<sequence>MVLLVLTDRIRTAIYQAVQSPEFDESAKKRLKSYLKASACVPLDLIKEVSKFLLGRDGKLGKEIGLSNYWLHDLLTGSGVYVEPRKEKPKSPELIARLESILAEQANKEYARMIGRVASSYDVETFKLLDTEEFQSVRGQLTAIINITFTVVAVFAAVYHVAQTITGDTGMRVLLAFTGSVIVGVAETILYMRYLTGYDKIEQKERKPRRRSSASSGYHNKAATTTSPRRPGVDVTITPDPPVAKTPEHFTVSGTLEHDITAGKTALDIDFFDGLRFVSIIPPYIKNFTESVKAGTKFSIDVDNVPTPTEFPKFYAIFVSVGENPDKDGKLQDVFGCSRAEFQT</sequence>
<keyword evidence="3" id="KW-0256">Endoplasmic reticulum</keyword>
<dbReference type="EMBL" id="CAJVPQ010000008">
    <property type="protein sequence ID" value="CAG8436389.1"/>
    <property type="molecule type" value="Genomic_DNA"/>
</dbReference>
<dbReference type="GO" id="GO:0070072">
    <property type="term" value="P:vacuolar proton-transporting V-type ATPase complex assembly"/>
    <property type="evidence" value="ECO:0007669"/>
    <property type="project" value="InterPro"/>
</dbReference>
<dbReference type="Pfam" id="PF11712">
    <property type="entry name" value="Vma12"/>
    <property type="match status" value="1"/>
</dbReference>
<feature type="transmembrane region" description="Helical" evidence="7">
    <location>
        <begin position="143"/>
        <end position="162"/>
    </location>
</feature>
<evidence type="ECO:0000256" key="5">
    <source>
        <dbReference type="ARBA" id="ARBA00023136"/>
    </source>
</evidence>
<feature type="region of interest" description="Disordered" evidence="6">
    <location>
        <begin position="205"/>
        <end position="250"/>
    </location>
</feature>
<dbReference type="PANTHER" id="PTHR31394:SF1">
    <property type="entry name" value="TRANSMEMBRANE PROTEIN 199"/>
    <property type="match status" value="1"/>
</dbReference>
<name>A0A9N8YL74_9GLOM</name>
<keyword evidence="2 7" id="KW-0812">Transmembrane</keyword>
<keyword evidence="5 7" id="KW-0472">Membrane</keyword>
<accession>A0A9N8YL74</accession>
<dbReference type="OrthoDB" id="19981at2759"/>
<evidence type="ECO:0000256" key="3">
    <source>
        <dbReference type="ARBA" id="ARBA00022824"/>
    </source>
</evidence>
<feature type="compositionally biased region" description="Polar residues" evidence="6">
    <location>
        <begin position="213"/>
        <end position="228"/>
    </location>
</feature>
<dbReference type="GO" id="GO:0005789">
    <property type="term" value="C:endoplasmic reticulum membrane"/>
    <property type="evidence" value="ECO:0007669"/>
    <property type="project" value="UniProtKB-SubCell"/>
</dbReference>
<evidence type="ECO:0000256" key="6">
    <source>
        <dbReference type="SAM" id="MobiDB-lite"/>
    </source>
</evidence>
<organism evidence="8 9">
    <name type="scientific">Funneliformis caledonium</name>
    <dbReference type="NCBI Taxonomy" id="1117310"/>
    <lineage>
        <taxon>Eukaryota</taxon>
        <taxon>Fungi</taxon>
        <taxon>Fungi incertae sedis</taxon>
        <taxon>Mucoromycota</taxon>
        <taxon>Glomeromycotina</taxon>
        <taxon>Glomeromycetes</taxon>
        <taxon>Glomerales</taxon>
        <taxon>Glomeraceae</taxon>
        <taxon>Funneliformis</taxon>
    </lineage>
</organism>
<dbReference type="Proteomes" id="UP000789570">
    <property type="component" value="Unassembled WGS sequence"/>
</dbReference>
<dbReference type="PANTHER" id="PTHR31394">
    <property type="entry name" value="TRANSMEMBRANE PROTEIN 199"/>
    <property type="match status" value="1"/>
</dbReference>
<evidence type="ECO:0000256" key="1">
    <source>
        <dbReference type="ARBA" id="ARBA00004477"/>
    </source>
</evidence>
<evidence type="ECO:0000313" key="8">
    <source>
        <dbReference type="EMBL" id="CAG8436389.1"/>
    </source>
</evidence>
<reference evidence="8" key="1">
    <citation type="submission" date="2021-06" db="EMBL/GenBank/DDBJ databases">
        <authorList>
            <person name="Kallberg Y."/>
            <person name="Tangrot J."/>
            <person name="Rosling A."/>
        </authorList>
    </citation>
    <scope>NUCLEOTIDE SEQUENCE</scope>
    <source>
        <strain evidence="8">UK204</strain>
    </source>
</reference>
<evidence type="ECO:0000256" key="7">
    <source>
        <dbReference type="SAM" id="Phobius"/>
    </source>
</evidence>